<reference evidence="1 2" key="1">
    <citation type="journal article" date="2022" name="Plant J.">
        <title>Chromosome-level genome of Camellia lanceoleosa provides a valuable resource for understanding genome evolution and self-incompatibility.</title>
        <authorList>
            <person name="Gong W."/>
            <person name="Xiao S."/>
            <person name="Wang L."/>
            <person name="Liao Z."/>
            <person name="Chang Y."/>
            <person name="Mo W."/>
            <person name="Hu G."/>
            <person name="Li W."/>
            <person name="Zhao G."/>
            <person name="Zhu H."/>
            <person name="Hu X."/>
            <person name="Ji K."/>
            <person name="Xiang X."/>
            <person name="Song Q."/>
            <person name="Yuan D."/>
            <person name="Jin S."/>
            <person name="Zhang L."/>
        </authorList>
    </citation>
    <scope>NUCLEOTIDE SEQUENCE [LARGE SCALE GENOMIC DNA]</scope>
    <source>
        <strain evidence="1">SQ_2022a</strain>
    </source>
</reference>
<accession>A0ACC0H332</accession>
<feature type="non-terminal residue" evidence="1">
    <location>
        <position position="1"/>
    </location>
</feature>
<name>A0ACC0H332_9ERIC</name>
<evidence type="ECO:0000313" key="2">
    <source>
        <dbReference type="Proteomes" id="UP001060215"/>
    </source>
</evidence>
<protein>
    <submittedName>
        <fullName evidence="1">Protein C2-DOMAIN ABA-RELATED 1</fullName>
    </submittedName>
</protein>
<gene>
    <name evidence="1" type="ORF">LOK49_LG07G02556</name>
</gene>
<organism evidence="1 2">
    <name type="scientific">Camellia lanceoleosa</name>
    <dbReference type="NCBI Taxonomy" id="1840588"/>
    <lineage>
        <taxon>Eukaryota</taxon>
        <taxon>Viridiplantae</taxon>
        <taxon>Streptophyta</taxon>
        <taxon>Embryophyta</taxon>
        <taxon>Tracheophyta</taxon>
        <taxon>Spermatophyta</taxon>
        <taxon>Magnoliopsida</taxon>
        <taxon>eudicotyledons</taxon>
        <taxon>Gunneridae</taxon>
        <taxon>Pentapetalae</taxon>
        <taxon>asterids</taxon>
        <taxon>Ericales</taxon>
        <taxon>Theaceae</taxon>
        <taxon>Camellia</taxon>
    </lineage>
</organism>
<comment type="caution">
    <text evidence="1">The sequence shown here is derived from an EMBL/GenBank/DDBJ whole genome shotgun (WGS) entry which is preliminary data.</text>
</comment>
<proteinExistence type="predicted"/>
<keyword evidence="2" id="KW-1185">Reference proteome</keyword>
<sequence>FNRRRRYHGPQELFNHRHSSLRNVIERTFGVLKQRFPLLRHMSRYDMNQVTKVKMTFKTKMKMKIQLKVKVGVKVQVKFRVKLEFQMFTEMKMAYHLCNNTTILSPHALNLKLKTHVIRKYINPEWNKDLTLSISDLDLPIKLEIGEYELIDILTPLEKTQFWDGVGIVLDMAKSCTFPLPLLAVAFQQLIAGSSHGHGNDGDDTLIKAWEKVYGVNITNAVNMIMEQV</sequence>
<evidence type="ECO:0000313" key="1">
    <source>
        <dbReference type="EMBL" id="KAI8007213.1"/>
    </source>
</evidence>
<dbReference type="EMBL" id="CM045764">
    <property type="protein sequence ID" value="KAI8007213.1"/>
    <property type="molecule type" value="Genomic_DNA"/>
</dbReference>
<dbReference type="Proteomes" id="UP001060215">
    <property type="component" value="Chromosome 7"/>
</dbReference>